<organism evidence="1 2">
    <name type="scientific">Necator americanus</name>
    <name type="common">Human hookworm</name>
    <dbReference type="NCBI Taxonomy" id="51031"/>
    <lineage>
        <taxon>Eukaryota</taxon>
        <taxon>Metazoa</taxon>
        <taxon>Ecdysozoa</taxon>
        <taxon>Nematoda</taxon>
        <taxon>Chromadorea</taxon>
        <taxon>Rhabditida</taxon>
        <taxon>Rhabditina</taxon>
        <taxon>Rhabditomorpha</taxon>
        <taxon>Strongyloidea</taxon>
        <taxon>Ancylostomatidae</taxon>
        <taxon>Bunostominae</taxon>
        <taxon>Necator</taxon>
    </lineage>
</organism>
<accession>A0ABR1CSL4</accession>
<proteinExistence type="predicted"/>
<dbReference type="EMBL" id="JAVFWL010000003">
    <property type="protein sequence ID" value="KAK6740832.1"/>
    <property type="molecule type" value="Genomic_DNA"/>
</dbReference>
<evidence type="ECO:0000313" key="1">
    <source>
        <dbReference type="EMBL" id="KAK6740832.1"/>
    </source>
</evidence>
<reference evidence="1 2" key="1">
    <citation type="submission" date="2023-08" db="EMBL/GenBank/DDBJ databases">
        <title>A Necator americanus chromosomal reference genome.</title>
        <authorList>
            <person name="Ilik V."/>
            <person name="Petrzelkova K.J."/>
            <person name="Pardy F."/>
            <person name="Fuh T."/>
            <person name="Niatou-Singa F.S."/>
            <person name="Gouil Q."/>
            <person name="Baker L."/>
            <person name="Ritchie M.E."/>
            <person name="Jex A.R."/>
            <person name="Gazzola D."/>
            <person name="Li H."/>
            <person name="Toshio Fujiwara R."/>
            <person name="Zhan B."/>
            <person name="Aroian R.V."/>
            <person name="Pafco B."/>
            <person name="Schwarz E.M."/>
        </authorList>
    </citation>
    <scope>NUCLEOTIDE SEQUENCE [LARGE SCALE GENOMIC DNA]</scope>
    <source>
        <strain evidence="1 2">Aroian</strain>
        <tissue evidence="1">Whole animal</tissue>
    </source>
</reference>
<gene>
    <name evidence="1" type="primary">Necator_chrIII.g9734</name>
    <name evidence="1" type="ORF">RB195_008969</name>
</gene>
<keyword evidence="2" id="KW-1185">Reference proteome</keyword>
<dbReference type="Proteomes" id="UP001303046">
    <property type="component" value="Unassembled WGS sequence"/>
</dbReference>
<evidence type="ECO:0000313" key="2">
    <source>
        <dbReference type="Proteomes" id="UP001303046"/>
    </source>
</evidence>
<sequence>MNDKRSGFGKRTFINDAMGKRTYRKATTIPTNTTADERTISRSYSLAVVTRKNDLVHEEKEEEEEEEKEE</sequence>
<name>A0ABR1CSL4_NECAM</name>
<comment type="caution">
    <text evidence="1">The sequence shown here is derived from an EMBL/GenBank/DDBJ whole genome shotgun (WGS) entry which is preliminary data.</text>
</comment>
<protein>
    <submittedName>
        <fullName evidence="1">Uncharacterized protein</fullName>
    </submittedName>
</protein>